<proteinExistence type="predicted"/>
<protein>
    <submittedName>
        <fullName evidence="1">Tail terminator</fullName>
    </submittedName>
</protein>
<evidence type="ECO:0000313" key="2">
    <source>
        <dbReference type="Proteomes" id="UP000828678"/>
    </source>
</evidence>
<dbReference type="EMBL" id="MZ501266">
    <property type="protein sequence ID" value="QZA70456.1"/>
    <property type="molecule type" value="Genomic_DNA"/>
</dbReference>
<organism evidence="1 2">
    <name type="scientific">Erwinia phage AH03</name>
    <dbReference type="NCBI Taxonomy" id="2869568"/>
    <lineage>
        <taxon>Viruses</taxon>
        <taxon>Duplodnaviria</taxon>
        <taxon>Heunggongvirae</taxon>
        <taxon>Uroviricota</taxon>
        <taxon>Caudoviricetes</taxon>
        <taxon>Ahotrevirus</taxon>
        <taxon>Ahotrevirus AH03</taxon>
    </lineage>
</organism>
<sequence>MTTDYIESGDLIYSRILQVWNDESPAIFGYVPKLYWPNKAIPDKVDGSKSWGRVTRRAVSEEQSGFVSCVYNSQVRYENNGIIFIQLFGSISENSDVKIQKLSEALKNNFKRRCTDNKVIFRNSRINPLDPEDLFYRYNVVFEYQYDVLV</sequence>
<accession>A0AAE8BQ72</accession>
<keyword evidence="2" id="KW-1185">Reference proteome</keyword>
<dbReference type="Proteomes" id="UP000828678">
    <property type="component" value="Segment"/>
</dbReference>
<name>A0AAE8BQ72_9CAUD</name>
<reference evidence="1" key="1">
    <citation type="submission" date="2021-07" db="EMBL/GenBank/DDBJ databases">
        <authorList>
            <person name="Roth S.J."/>
            <person name="Krukonis G.P."/>
            <person name="Delesalle V.A."/>
        </authorList>
    </citation>
    <scope>NUCLEOTIDE SEQUENCE</scope>
</reference>
<evidence type="ECO:0000313" key="1">
    <source>
        <dbReference type="EMBL" id="QZA70456.1"/>
    </source>
</evidence>
<gene>
    <name evidence="1" type="primary">43</name>
    <name evidence="1" type="ORF">AH03_43</name>
</gene>